<evidence type="ECO:0000256" key="1">
    <source>
        <dbReference type="SAM" id="MobiDB-lite"/>
    </source>
</evidence>
<evidence type="ECO:0000313" key="3">
    <source>
        <dbReference type="EMBL" id="CAA7023647.1"/>
    </source>
</evidence>
<comment type="caution">
    <text evidence="3">The sequence shown here is derived from an EMBL/GenBank/DDBJ whole genome shotgun (WGS) entry which is preliminary data.</text>
</comment>
<organism evidence="3 4">
    <name type="scientific">Microthlaspi erraticum</name>
    <dbReference type="NCBI Taxonomy" id="1685480"/>
    <lineage>
        <taxon>Eukaryota</taxon>
        <taxon>Viridiplantae</taxon>
        <taxon>Streptophyta</taxon>
        <taxon>Embryophyta</taxon>
        <taxon>Tracheophyta</taxon>
        <taxon>Spermatophyta</taxon>
        <taxon>Magnoliopsida</taxon>
        <taxon>eudicotyledons</taxon>
        <taxon>Gunneridae</taxon>
        <taxon>Pentapetalae</taxon>
        <taxon>rosids</taxon>
        <taxon>malvids</taxon>
        <taxon>Brassicales</taxon>
        <taxon>Brassicaceae</taxon>
        <taxon>Coluteocarpeae</taxon>
        <taxon>Microthlaspi</taxon>
    </lineage>
</organism>
<dbReference type="InterPro" id="IPR004242">
    <property type="entry name" value="Transposase_21"/>
</dbReference>
<evidence type="ECO:0000259" key="2">
    <source>
        <dbReference type="Pfam" id="PF13963"/>
    </source>
</evidence>
<accession>A0A6D2ICC5</accession>
<dbReference type="PANTHER" id="PTHR10775:SF158">
    <property type="entry name" value="TNP2-LIKE TRANSPOSON PROTEIN"/>
    <property type="match status" value="1"/>
</dbReference>
<sequence length="358" mass="40882">MLKCPCQRCCLVKYKCRVDIEGDLMCHGFLYTYTNWFLHGEDIEAHSEAVSVDHQESVDQIDSSTMNLLAKIFPSMDTDRASSSMDTEPQMDPPNEIPDGSSSPSMDTEPQMDPPNEIPDGSSSPSMDTDPLKQKKAFDELMSDCNQALYEGSFQHAKFPESFSDMKKTIHKLGLTYETIHACPNDCMLYWGEDSAKEKCKVCESSRWKTSEVVDDEESGKKKKKRKKKQAVKILRYFPLKPRLQRLFMSSHTADHMRWHADSESKDGKLRHPRDGLAWKTFNQQFHEFASESRNVRLGLATDGFNPFGTMSLSYSVWPVILVPYNLPPWMSMKQTSMILSMIISGKHMPGNDIDVYL</sequence>
<dbReference type="EMBL" id="CACVBM020000799">
    <property type="protein sequence ID" value="CAA7023647.1"/>
    <property type="molecule type" value="Genomic_DNA"/>
</dbReference>
<dbReference type="Pfam" id="PF02992">
    <property type="entry name" value="Transposase_21"/>
    <property type="match status" value="1"/>
</dbReference>
<dbReference type="OrthoDB" id="911793at2759"/>
<dbReference type="Pfam" id="PF13963">
    <property type="entry name" value="Transpos_assoc"/>
    <property type="match status" value="1"/>
</dbReference>
<name>A0A6D2ICC5_9BRAS</name>
<dbReference type="InterPro" id="IPR029480">
    <property type="entry name" value="Transpos_assoc"/>
</dbReference>
<gene>
    <name evidence="3" type="ORF">MERR_LOCUS10882</name>
</gene>
<keyword evidence="4" id="KW-1185">Reference proteome</keyword>
<reference evidence="3" key="1">
    <citation type="submission" date="2020-01" db="EMBL/GenBank/DDBJ databases">
        <authorList>
            <person name="Mishra B."/>
        </authorList>
    </citation>
    <scope>NUCLEOTIDE SEQUENCE [LARGE SCALE GENOMIC DNA]</scope>
</reference>
<dbReference type="Proteomes" id="UP000467841">
    <property type="component" value="Unassembled WGS sequence"/>
</dbReference>
<proteinExistence type="predicted"/>
<protein>
    <recommendedName>
        <fullName evidence="2">Transposase-associated domain-containing protein</fullName>
    </recommendedName>
</protein>
<feature type="domain" description="Transposase-associated" evidence="2">
    <location>
        <begin position="2"/>
        <end position="41"/>
    </location>
</feature>
<dbReference type="AlphaFoldDB" id="A0A6D2ICC5"/>
<feature type="region of interest" description="Disordered" evidence="1">
    <location>
        <begin position="78"/>
        <end position="131"/>
    </location>
</feature>
<dbReference type="PANTHER" id="PTHR10775">
    <property type="entry name" value="OS08G0208400 PROTEIN"/>
    <property type="match status" value="1"/>
</dbReference>
<evidence type="ECO:0000313" key="4">
    <source>
        <dbReference type="Proteomes" id="UP000467841"/>
    </source>
</evidence>